<comment type="caution">
    <text evidence="6">The sequence shown here is derived from an EMBL/GenBank/DDBJ whole genome shotgun (WGS) entry which is preliminary data.</text>
</comment>
<keyword evidence="3 6" id="KW-0067">ATP-binding</keyword>
<dbReference type="GO" id="GO:0022857">
    <property type="term" value="F:transmembrane transporter activity"/>
    <property type="evidence" value="ECO:0007669"/>
    <property type="project" value="TreeGrafter"/>
</dbReference>
<evidence type="ECO:0000259" key="5">
    <source>
        <dbReference type="PROSITE" id="PS50893"/>
    </source>
</evidence>
<keyword evidence="1" id="KW-0813">Transport</keyword>
<proteinExistence type="predicted"/>
<feature type="compositionally biased region" description="Basic and acidic residues" evidence="4">
    <location>
        <begin position="256"/>
        <end position="281"/>
    </location>
</feature>
<sequence>MIVGYDRRHGDQKNDKSPAQWAVEAENVAYAVRAEVGVRPILQGVTLRFPGGSLVMLLGRSGTGKTTLLNILSGLLRPTEGRVRLLGTDITALGEAALIRFRRTQVGIVFQTHPLVPTLTAAENVRLTLRLADVPRREWSERIEDALAAVGLLRRAHHFPDELSGGEQQRVAIARAVVHRPPIVFADEPTAELDAARAAEVVRSFRALTRRHGMTVVMTTHDLDLLPAADFVFEMEDGRARPRSTGASTSPEAVLEPERPAETSDPDRKRRSPAERGDSES</sequence>
<dbReference type="Gene3D" id="3.40.50.300">
    <property type="entry name" value="P-loop containing nucleotide triphosphate hydrolases"/>
    <property type="match status" value="1"/>
</dbReference>
<gene>
    <name evidence="6" type="ORF">KM312_00100</name>
</gene>
<dbReference type="GO" id="GO:0005524">
    <property type="term" value="F:ATP binding"/>
    <property type="evidence" value="ECO:0007669"/>
    <property type="project" value="UniProtKB-KW"/>
</dbReference>
<dbReference type="AlphaFoldDB" id="A0A947CYZ3"/>
<dbReference type="Proteomes" id="UP000748108">
    <property type="component" value="Unassembled WGS sequence"/>
</dbReference>
<dbReference type="SMART" id="SM00382">
    <property type="entry name" value="AAA"/>
    <property type="match status" value="1"/>
</dbReference>
<dbReference type="InterPro" id="IPR003439">
    <property type="entry name" value="ABC_transporter-like_ATP-bd"/>
</dbReference>
<dbReference type="GO" id="GO:0005886">
    <property type="term" value="C:plasma membrane"/>
    <property type="evidence" value="ECO:0007669"/>
    <property type="project" value="TreeGrafter"/>
</dbReference>
<reference evidence="6" key="1">
    <citation type="journal article" date="2021" name="Microbiology">
        <title>Metagenomic Analysis of the Microbial Community in the Underground Coal Fire Area (Kemerovo Region, Russia) Revealed Predominance of Thermophilic Members of the Phyla Deinococcus-thermus, Aquificae, and Firmicutes.</title>
        <authorList>
            <person name="Kadnikov V."/>
            <person name="Mardanov A.V."/>
            <person name="Beletsky A.V."/>
            <person name="Karnachuk O.V."/>
            <person name="Ravin N.V."/>
        </authorList>
    </citation>
    <scope>NUCLEOTIDE SEQUENCE</scope>
    <source>
        <strain evidence="6">RBS10-49</strain>
    </source>
</reference>
<dbReference type="Pfam" id="PF00005">
    <property type="entry name" value="ABC_tran"/>
    <property type="match status" value="1"/>
</dbReference>
<dbReference type="InterPro" id="IPR017871">
    <property type="entry name" value="ABC_transporter-like_CS"/>
</dbReference>
<dbReference type="PANTHER" id="PTHR24220">
    <property type="entry name" value="IMPORT ATP-BINDING PROTEIN"/>
    <property type="match status" value="1"/>
</dbReference>
<dbReference type="SUPFAM" id="SSF52540">
    <property type="entry name" value="P-loop containing nucleoside triphosphate hydrolases"/>
    <property type="match status" value="1"/>
</dbReference>
<accession>A0A947CYZ3</accession>
<dbReference type="InterPro" id="IPR017911">
    <property type="entry name" value="MacB-like_ATP-bd"/>
</dbReference>
<organism evidence="6 7">
    <name type="scientific">Hydrogenibacillus schlegelii</name>
    <name type="common">Bacillus schlegelii</name>
    <dbReference type="NCBI Taxonomy" id="1484"/>
    <lineage>
        <taxon>Bacteria</taxon>
        <taxon>Bacillati</taxon>
        <taxon>Bacillota</taxon>
        <taxon>Bacilli</taxon>
        <taxon>Bacillales</taxon>
        <taxon>Bacillales Family X. Incertae Sedis</taxon>
        <taxon>Hydrogenibacillus</taxon>
    </lineage>
</organism>
<dbReference type="PROSITE" id="PS00211">
    <property type="entry name" value="ABC_TRANSPORTER_1"/>
    <property type="match status" value="1"/>
</dbReference>
<evidence type="ECO:0000256" key="3">
    <source>
        <dbReference type="ARBA" id="ARBA00022840"/>
    </source>
</evidence>
<evidence type="ECO:0000256" key="1">
    <source>
        <dbReference type="ARBA" id="ARBA00022448"/>
    </source>
</evidence>
<evidence type="ECO:0000256" key="2">
    <source>
        <dbReference type="ARBA" id="ARBA00022741"/>
    </source>
</evidence>
<evidence type="ECO:0000256" key="4">
    <source>
        <dbReference type="SAM" id="MobiDB-lite"/>
    </source>
</evidence>
<dbReference type="InterPro" id="IPR027417">
    <property type="entry name" value="P-loop_NTPase"/>
</dbReference>
<feature type="region of interest" description="Disordered" evidence="4">
    <location>
        <begin position="237"/>
        <end position="281"/>
    </location>
</feature>
<dbReference type="GO" id="GO:0016887">
    <property type="term" value="F:ATP hydrolysis activity"/>
    <property type="evidence" value="ECO:0007669"/>
    <property type="project" value="InterPro"/>
</dbReference>
<name>A0A947CYZ3_HYDSH</name>
<dbReference type="EMBL" id="JAHHQF010000003">
    <property type="protein sequence ID" value="MBT9281071.1"/>
    <property type="molecule type" value="Genomic_DNA"/>
</dbReference>
<evidence type="ECO:0000313" key="7">
    <source>
        <dbReference type="Proteomes" id="UP000748108"/>
    </source>
</evidence>
<keyword evidence="2" id="KW-0547">Nucleotide-binding</keyword>
<dbReference type="PROSITE" id="PS50893">
    <property type="entry name" value="ABC_TRANSPORTER_2"/>
    <property type="match status" value="1"/>
</dbReference>
<dbReference type="InterPro" id="IPR003593">
    <property type="entry name" value="AAA+_ATPase"/>
</dbReference>
<evidence type="ECO:0000313" key="6">
    <source>
        <dbReference type="EMBL" id="MBT9281071.1"/>
    </source>
</evidence>
<feature type="domain" description="ABC transporter" evidence="5">
    <location>
        <begin position="23"/>
        <end position="262"/>
    </location>
</feature>
<dbReference type="InterPro" id="IPR015854">
    <property type="entry name" value="ABC_transpr_LolD-like"/>
</dbReference>
<protein>
    <submittedName>
        <fullName evidence="6">ABC transporter ATP-binding protein</fullName>
    </submittedName>
</protein>
<dbReference type="CDD" id="cd03255">
    <property type="entry name" value="ABC_MJ0796_LolCDE_FtsE"/>
    <property type="match status" value="1"/>
</dbReference>